<dbReference type="RefSeq" id="WP_140455919.1">
    <property type="nucleotide sequence ID" value="NZ_VFRP01000031.1"/>
</dbReference>
<evidence type="ECO:0000313" key="2">
    <source>
        <dbReference type="EMBL" id="TPE47372.1"/>
    </source>
</evidence>
<dbReference type="Pfam" id="PF13302">
    <property type="entry name" value="Acetyltransf_3"/>
    <property type="match status" value="1"/>
</dbReference>
<proteinExistence type="predicted"/>
<keyword evidence="2" id="KW-0808">Transferase</keyword>
<dbReference type="GO" id="GO:0016747">
    <property type="term" value="F:acyltransferase activity, transferring groups other than amino-acyl groups"/>
    <property type="evidence" value="ECO:0007669"/>
    <property type="project" value="InterPro"/>
</dbReference>
<reference evidence="2 3" key="1">
    <citation type="submission" date="2019-06" db="EMBL/GenBank/DDBJ databases">
        <title>A novel bacterium of genus Amaricoccus, isolated from marine sediment.</title>
        <authorList>
            <person name="Huang H."/>
            <person name="Mo K."/>
            <person name="Hu Y."/>
        </authorList>
    </citation>
    <scope>NUCLEOTIDE SEQUENCE [LARGE SCALE GENOMIC DNA]</scope>
    <source>
        <strain evidence="2 3">HB172011</strain>
    </source>
</reference>
<evidence type="ECO:0000259" key="1">
    <source>
        <dbReference type="PROSITE" id="PS51186"/>
    </source>
</evidence>
<name>A0A501WEZ3_9RHOB</name>
<organism evidence="2 3">
    <name type="scientific">Amaricoccus solimangrovi</name>
    <dbReference type="NCBI Taxonomy" id="2589815"/>
    <lineage>
        <taxon>Bacteria</taxon>
        <taxon>Pseudomonadati</taxon>
        <taxon>Pseudomonadota</taxon>
        <taxon>Alphaproteobacteria</taxon>
        <taxon>Rhodobacterales</taxon>
        <taxon>Paracoccaceae</taxon>
        <taxon>Amaricoccus</taxon>
    </lineage>
</organism>
<dbReference type="Gene3D" id="3.40.630.30">
    <property type="match status" value="1"/>
</dbReference>
<keyword evidence="3" id="KW-1185">Reference proteome</keyword>
<dbReference type="EMBL" id="VFRP01000031">
    <property type="protein sequence ID" value="TPE47372.1"/>
    <property type="molecule type" value="Genomic_DNA"/>
</dbReference>
<dbReference type="PANTHER" id="PTHR43792">
    <property type="entry name" value="GNAT FAMILY, PUTATIVE (AFU_ORTHOLOGUE AFUA_3G00765)-RELATED-RELATED"/>
    <property type="match status" value="1"/>
</dbReference>
<dbReference type="PANTHER" id="PTHR43792:SF1">
    <property type="entry name" value="N-ACETYLTRANSFERASE DOMAIN-CONTAINING PROTEIN"/>
    <property type="match status" value="1"/>
</dbReference>
<dbReference type="OrthoDB" id="9804153at2"/>
<dbReference type="InterPro" id="IPR000182">
    <property type="entry name" value="GNAT_dom"/>
</dbReference>
<comment type="caution">
    <text evidence="2">The sequence shown here is derived from an EMBL/GenBank/DDBJ whole genome shotgun (WGS) entry which is preliminary data.</text>
</comment>
<sequence length="184" mass="20381">MALETHRLILRPWEARDAAPFAAMNADPEVMRHFPKPLDRERSDALMARIETQRQRDGYGIEAVERRADGAFLGMVGISHIDDMPGTPVHGMVEAAWRLARSAWGQGYATEAASAAITRGFATLGIDAVVAFTARPNLRSQAVMTRLGMVRAPELDFEHPGVPEGSPLRPHVSFRVTREAWGRR</sequence>
<accession>A0A501WEZ3</accession>
<feature type="domain" description="N-acetyltransferase" evidence="1">
    <location>
        <begin position="8"/>
        <end position="169"/>
    </location>
</feature>
<protein>
    <submittedName>
        <fullName evidence="2">GNAT family N-acetyltransferase</fullName>
    </submittedName>
</protein>
<dbReference type="PROSITE" id="PS51186">
    <property type="entry name" value="GNAT"/>
    <property type="match status" value="1"/>
</dbReference>
<evidence type="ECO:0000313" key="3">
    <source>
        <dbReference type="Proteomes" id="UP000319255"/>
    </source>
</evidence>
<dbReference type="InterPro" id="IPR051531">
    <property type="entry name" value="N-acetyltransferase"/>
</dbReference>
<gene>
    <name evidence="2" type="ORF">FJM51_20075</name>
</gene>
<dbReference type="AlphaFoldDB" id="A0A501WEZ3"/>
<dbReference type="Proteomes" id="UP000319255">
    <property type="component" value="Unassembled WGS sequence"/>
</dbReference>
<dbReference type="InterPro" id="IPR016181">
    <property type="entry name" value="Acyl_CoA_acyltransferase"/>
</dbReference>
<dbReference type="SUPFAM" id="SSF55729">
    <property type="entry name" value="Acyl-CoA N-acyltransferases (Nat)"/>
    <property type="match status" value="1"/>
</dbReference>